<evidence type="ECO:0000256" key="8">
    <source>
        <dbReference type="ARBA" id="ARBA00032824"/>
    </source>
</evidence>
<dbReference type="OrthoDB" id="9805634at2"/>
<feature type="signal peptide" evidence="12">
    <location>
        <begin position="1"/>
        <end position="18"/>
    </location>
</feature>
<protein>
    <recommendedName>
        <fullName evidence="2">thioredoxin-dependent peroxiredoxin</fullName>
        <ecNumber evidence="2">1.11.1.24</ecNumber>
    </recommendedName>
    <alternativeName>
        <fullName evidence="8">Thioredoxin peroxidase</fullName>
    </alternativeName>
    <alternativeName>
        <fullName evidence="10">Thioredoxin-dependent peroxiredoxin Bcp</fullName>
    </alternativeName>
</protein>
<organism evidence="14 15">
    <name type="scientific">Flavisolibacter ginsenosidimutans</name>
    <dbReference type="NCBI Taxonomy" id="661481"/>
    <lineage>
        <taxon>Bacteria</taxon>
        <taxon>Pseudomonadati</taxon>
        <taxon>Bacteroidota</taxon>
        <taxon>Chitinophagia</taxon>
        <taxon>Chitinophagales</taxon>
        <taxon>Chitinophagaceae</taxon>
        <taxon>Flavisolibacter</taxon>
    </lineage>
</organism>
<accession>A0A5B8UI42</accession>
<dbReference type="EC" id="1.11.1.24" evidence="2"/>
<dbReference type="GO" id="GO:0008379">
    <property type="term" value="F:thioredoxin peroxidase activity"/>
    <property type="evidence" value="ECO:0007669"/>
    <property type="project" value="TreeGrafter"/>
</dbReference>
<keyword evidence="3" id="KW-0575">Peroxidase</keyword>
<dbReference type="GO" id="GO:0045454">
    <property type="term" value="P:cell redox homeostasis"/>
    <property type="evidence" value="ECO:0007669"/>
    <property type="project" value="TreeGrafter"/>
</dbReference>
<dbReference type="InterPro" id="IPR013766">
    <property type="entry name" value="Thioredoxin_domain"/>
</dbReference>
<evidence type="ECO:0000256" key="3">
    <source>
        <dbReference type="ARBA" id="ARBA00022559"/>
    </source>
</evidence>
<dbReference type="RefSeq" id="WP_146785292.1">
    <property type="nucleotide sequence ID" value="NZ_BAABIO010000001.1"/>
</dbReference>
<dbReference type="CDD" id="cd02970">
    <property type="entry name" value="PRX_like2"/>
    <property type="match status" value="1"/>
</dbReference>
<feature type="domain" description="Thioredoxin" evidence="13">
    <location>
        <begin position="25"/>
        <end position="194"/>
    </location>
</feature>
<feature type="chain" id="PRO_5022782931" description="thioredoxin-dependent peroxiredoxin" evidence="12">
    <location>
        <begin position="19"/>
        <end position="194"/>
    </location>
</feature>
<keyword evidence="15" id="KW-1185">Reference proteome</keyword>
<dbReference type="PANTHER" id="PTHR42801:SF7">
    <property type="entry name" value="SLL1159 PROTEIN"/>
    <property type="match status" value="1"/>
</dbReference>
<evidence type="ECO:0000313" key="14">
    <source>
        <dbReference type="EMBL" id="QEC55839.1"/>
    </source>
</evidence>
<sequence length="194" mass="21905">MKKLLSLLCLFVAVAAFAQDKPEGLFINSKAPDFRLKDQNDEFVSLKDLRKKGPVVVMFYRGYWCPFCNRELKNFQDSLQLIKDKGATLVAITPETTTGIDSTIGRTGATFSLLSDQDGKLASEYQVAFKVDDRTVSRYKMAGIDLLKNNNQKEAVLPVPAVYIVNKEGSVTYRFFDENYKKRVSVAEILKNIK</sequence>
<evidence type="ECO:0000256" key="6">
    <source>
        <dbReference type="ARBA" id="ARBA00023157"/>
    </source>
</evidence>
<evidence type="ECO:0000256" key="1">
    <source>
        <dbReference type="ARBA" id="ARBA00003330"/>
    </source>
</evidence>
<keyword evidence="12" id="KW-0732">Signal</keyword>
<evidence type="ECO:0000256" key="4">
    <source>
        <dbReference type="ARBA" id="ARBA00022862"/>
    </source>
</evidence>
<evidence type="ECO:0000256" key="11">
    <source>
        <dbReference type="ARBA" id="ARBA00049091"/>
    </source>
</evidence>
<gene>
    <name evidence="14" type="ORF">FSB75_08005</name>
</gene>
<dbReference type="InterPro" id="IPR050924">
    <property type="entry name" value="Peroxiredoxin_BCP/PrxQ"/>
</dbReference>
<comment type="function">
    <text evidence="1">Thiol-specific peroxidase that catalyzes the reduction of hydrogen peroxide and organic hydroperoxides to water and alcohols, respectively. Plays a role in cell protection against oxidative stress by detoxifying peroxides and as sensor of hydrogen peroxide-mediated signaling events.</text>
</comment>
<keyword evidence="7" id="KW-0676">Redox-active center</keyword>
<dbReference type="Gene3D" id="3.40.30.10">
    <property type="entry name" value="Glutaredoxin"/>
    <property type="match status" value="1"/>
</dbReference>
<evidence type="ECO:0000313" key="15">
    <source>
        <dbReference type="Proteomes" id="UP000321204"/>
    </source>
</evidence>
<dbReference type="KEGG" id="fgg:FSB75_08005"/>
<evidence type="ECO:0000256" key="7">
    <source>
        <dbReference type="ARBA" id="ARBA00023284"/>
    </source>
</evidence>
<keyword evidence="6" id="KW-1015">Disulfide bond</keyword>
<comment type="catalytic activity">
    <reaction evidence="11">
        <text>a hydroperoxide + [thioredoxin]-dithiol = an alcohol + [thioredoxin]-disulfide + H2O</text>
        <dbReference type="Rhea" id="RHEA:62620"/>
        <dbReference type="Rhea" id="RHEA-COMP:10698"/>
        <dbReference type="Rhea" id="RHEA-COMP:10700"/>
        <dbReference type="ChEBI" id="CHEBI:15377"/>
        <dbReference type="ChEBI" id="CHEBI:29950"/>
        <dbReference type="ChEBI" id="CHEBI:30879"/>
        <dbReference type="ChEBI" id="CHEBI:35924"/>
        <dbReference type="ChEBI" id="CHEBI:50058"/>
        <dbReference type="EC" id="1.11.1.24"/>
    </reaction>
</comment>
<dbReference type="InterPro" id="IPR036249">
    <property type="entry name" value="Thioredoxin-like_sf"/>
</dbReference>
<evidence type="ECO:0000256" key="12">
    <source>
        <dbReference type="SAM" id="SignalP"/>
    </source>
</evidence>
<keyword evidence="4" id="KW-0049">Antioxidant</keyword>
<dbReference type="InterPro" id="IPR000866">
    <property type="entry name" value="AhpC/TSA"/>
</dbReference>
<evidence type="ECO:0000256" key="9">
    <source>
        <dbReference type="ARBA" id="ARBA00038489"/>
    </source>
</evidence>
<evidence type="ECO:0000256" key="2">
    <source>
        <dbReference type="ARBA" id="ARBA00013017"/>
    </source>
</evidence>
<name>A0A5B8UI42_9BACT</name>
<reference evidence="14 15" key="1">
    <citation type="journal article" date="2015" name="Int. J. Syst. Evol. Microbiol.">
        <title>Flavisolibacter ginsenosidimutans sp. nov., with ginsenoside-converting activity isolated from soil used for cultivating ginseng.</title>
        <authorList>
            <person name="Zhao Y."/>
            <person name="Liu Q."/>
            <person name="Kang M.S."/>
            <person name="Jin F."/>
            <person name="Yu H."/>
            <person name="Im W.T."/>
        </authorList>
    </citation>
    <scope>NUCLEOTIDE SEQUENCE [LARGE SCALE GENOMIC DNA]</scope>
    <source>
        <strain evidence="14 15">Gsoil 636</strain>
    </source>
</reference>
<keyword evidence="5" id="KW-0560">Oxidoreductase</keyword>
<dbReference type="GO" id="GO:0005737">
    <property type="term" value="C:cytoplasm"/>
    <property type="evidence" value="ECO:0007669"/>
    <property type="project" value="TreeGrafter"/>
</dbReference>
<comment type="similarity">
    <text evidence="9">Belongs to the peroxiredoxin family. BCP/PrxQ subfamily.</text>
</comment>
<dbReference type="EMBL" id="CP042433">
    <property type="protein sequence ID" value="QEC55839.1"/>
    <property type="molecule type" value="Genomic_DNA"/>
</dbReference>
<proteinExistence type="inferred from homology"/>
<dbReference type="Proteomes" id="UP000321204">
    <property type="component" value="Chromosome"/>
</dbReference>
<dbReference type="GO" id="GO:0034599">
    <property type="term" value="P:cellular response to oxidative stress"/>
    <property type="evidence" value="ECO:0007669"/>
    <property type="project" value="TreeGrafter"/>
</dbReference>
<dbReference type="AlphaFoldDB" id="A0A5B8UI42"/>
<dbReference type="SUPFAM" id="SSF52833">
    <property type="entry name" value="Thioredoxin-like"/>
    <property type="match status" value="1"/>
</dbReference>
<dbReference type="PANTHER" id="PTHR42801">
    <property type="entry name" value="THIOREDOXIN-DEPENDENT PEROXIDE REDUCTASE"/>
    <property type="match status" value="1"/>
</dbReference>
<evidence type="ECO:0000259" key="13">
    <source>
        <dbReference type="PROSITE" id="PS51352"/>
    </source>
</evidence>
<dbReference type="Pfam" id="PF00578">
    <property type="entry name" value="AhpC-TSA"/>
    <property type="match status" value="1"/>
</dbReference>
<dbReference type="PROSITE" id="PS51352">
    <property type="entry name" value="THIOREDOXIN_2"/>
    <property type="match status" value="1"/>
</dbReference>
<evidence type="ECO:0000256" key="10">
    <source>
        <dbReference type="ARBA" id="ARBA00042639"/>
    </source>
</evidence>
<evidence type="ECO:0000256" key="5">
    <source>
        <dbReference type="ARBA" id="ARBA00023002"/>
    </source>
</evidence>